<organism evidence="2">
    <name type="scientific">Spongospora subterranea</name>
    <dbReference type="NCBI Taxonomy" id="70186"/>
    <lineage>
        <taxon>Eukaryota</taxon>
        <taxon>Sar</taxon>
        <taxon>Rhizaria</taxon>
        <taxon>Endomyxa</taxon>
        <taxon>Phytomyxea</taxon>
        <taxon>Plasmodiophorida</taxon>
        <taxon>Plasmodiophoridae</taxon>
        <taxon>Spongospora</taxon>
    </lineage>
</organism>
<evidence type="ECO:0000256" key="1">
    <source>
        <dbReference type="SAM" id="MobiDB-lite"/>
    </source>
</evidence>
<sequence>MASSKNCFIPIDFKLALYLDDRLMMGMVGVSFWDGALGEVLQPLIRNLELDITLVVRRRAHTFGRSMRTEHRLKNNMTSQWTTITCSGRRSQSPDYNRLPYRIPQSQKPLKSNSVTDFETHENAGGSLQHGPVNDRVCVLPLCGRTIISKKERCLNLEAERCDVHGWPDPRGDVIHVPRSDTSAIWRKRLSMVRTDRKRGT</sequence>
<dbReference type="EMBL" id="HACM01004036">
    <property type="protein sequence ID" value="CRZ04478.1"/>
    <property type="molecule type" value="Transcribed_RNA"/>
</dbReference>
<feature type="compositionally biased region" description="Polar residues" evidence="1">
    <location>
        <begin position="104"/>
        <end position="117"/>
    </location>
</feature>
<feature type="region of interest" description="Disordered" evidence="1">
    <location>
        <begin position="87"/>
        <end position="127"/>
    </location>
</feature>
<protein>
    <submittedName>
        <fullName evidence="2">Uncharacterized protein</fullName>
    </submittedName>
</protein>
<reference evidence="2" key="1">
    <citation type="submission" date="2015-04" db="EMBL/GenBank/DDBJ databases">
        <title>The genome sequence of the plant pathogenic Rhizarian Plasmodiophora brassicae reveals insights in its biotrophic life cycle and the origin of chitin synthesis.</title>
        <authorList>
            <person name="Schwelm A."/>
            <person name="Fogelqvist J."/>
            <person name="Knaust A."/>
            <person name="Julke S."/>
            <person name="Lilja T."/>
            <person name="Dhandapani V."/>
            <person name="Bonilla-Rosso G."/>
            <person name="Karlsson M."/>
            <person name="Shevchenko A."/>
            <person name="Choi S.R."/>
            <person name="Kim H.G."/>
            <person name="Park J.Y."/>
            <person name="Lim Y.P."/>
            <person name="Ludwig-Muller J."/>
            <person name="Dixelius C."/>
        </authorList>
    </citation>
    <scope>NUCLEOTIDE SEQUENCE</scope>
    <source>
        <tissue evidence="2">Potato root galls</tissue>
    </source>
</reference>
<accession>A0A0H5QR22</accession>
<evidence type="ECO:0000313" key="2">
    <source>
        <dbReference type="EMBL" id="CRZ04478.1"/>
    </source>
</evidence>
<name>A0A0H5QR22_9EUKA</name>
<proteinExistence type="predicted"/>
<dbReference type="AlphaFoldDB" id="A0A0H5QR22"/>
<dbReference type="EMBL" id="HACM01004033">
    <property type="protein sequence ID" value="CRZ04475.1"/>
    <property type="molecule type" value="Transcribed_RNA"/>
</dbReference>